<sequence length="378" mass="42444">MPSVYQLLPTTDGGKPDEQLTRKIKREKIKKILFHVLAVSAIMVIAAQGLRAFIRSSERFLQYGGKGCHGMQRNLSSLPSHYSLPSGDKIPSVALGCWKSSPGEVGQAVKAALNAGYRHIDDAWIYGNEKEVGKAIKDSGVPRDQLFITSKLWNSFHAPEDIEPALDESLKALDTEYVDMYLIHWPIAWKKDENVLDKELTANPYPTWQKLEELVDKGKIRNIGISNFNIARVKNLTGNALKYQPAVNQVELNFFNPQPELLKWSKDNGILLEAYSPLGSNDNVKKALSVPEVQEIATELGITPAQVVISWHVQRGTIVLPKSVTPSRIEENLHVFKLPDDLFEKLENASVSHPPQRTLNPSKSWNLGFDVFDEKWPF</sequence>
<dbReference type="Proteomes" id="UP001148662">
    <property type="component" value="Unassembled WGS sequence"/>
</dbReference>
<evidence type="ECO:0000313" key="1">
    <source>
        <dbReference type="EMBL" id="KAJ3525138.1"/>
    </source>
</evidence>
<reference evidence="1" key="1">
    <citation type="submission" date="2022-07" db="EMBL/GenBank/DDBJ databases">
        <title>Genome Sequence of Phlebia brevispora.</title>
        <authorList>
            <person name="Buettner E."/>
        </authorList>
    </citation>
    <scope>NUCLEOTIDE SEQUENCE</scope>
    <source>
        <strain evidence="1">MPL23</strain>
    </source>
</reference>
<evidence type="ECO:0000313" key="2">
    <source>
        <dbReference type="Proteomes" id="UP001148662"/>
    </source>
</evidence>
<keyword evidence="2" id="KW-1185">Reference proteome</keyword>
<comment type="caution">
    <text evidence="1">The sequence shown here is derived from an EMBL/GenBank/DDBJ whole genome shotgun (WGS) entry which is preliminary data.</text>
</comment>
<protein>
    <submittedName>
        <fullName evidence="1">Uncharacterized protein</fullName>
    </submittedName>
</protein>
<accession>A0ACC1RT21</accession>
<gene>
    <name evidence="1" type="ORF">NM688_g8450</name>
</gene>
<dbReference type="EMBL" id="JANHOG010002273">
    <property type="protein sequence ID" value="KAJ3525138.1"/>
    <property type="molecule type" value="Genomic_DNA"/>
</dbReference>
<proteinExistence type="predicted"/>
<organism evidence="1 2">
    <name type="scientific">Phlebia brevispora</name>
    <dbReference type="NCBI Taxonomy" id="194682"/>
    <lineage>
        <taxon>Eukaryota</taxon>
        <taxon>Fungi</taxon>
        <taxon>Dikarya</taxon>
        <taxon>Basidiomycota</taxon>
        <taxon>Agaricomycotina</taxon>
        <taxon>Agaricomycetes</taxon>
        <taxon>Polyporales</taxon>
        <taxon>Meruliaceae</taxon>
        <taxon>Phlebia</taxon>
    </lineage>
</organism>
<name>A0ACC1RT21_9APHY</name>